<reference evidence="1 2" key="2">
    <citation type="submission" date="2019-09" db="EMBL/GenBank/DDBJ databases">
        <authorList>
            <person name="Jin C."/>
        </authorList>
    </citation>
    <scope>NUCLEOTIDE SEQUENCE [LARGE SCALE GENOMIC DNA]</scope>
    <source>
        <strain evidence="1 2">AN110305</strain>
    </source>
</reference>
<dbReference type="Proteomes" id="UP000323454">
    <property type="component" value="Unassembled WGS sequence"/>
</dbReference>
<accession>A0A5B2W6J0</accession>
<reference evidence="1 2" key="1">
    <citation type="submission" date="2019-09" db="EMBL/GenBank/DDBJ databases">
        <title>Goodfellowia gen. nov., a new genus of the Pseudonocardineae related to Actinoalloteichus, containing Goodfellowia coeruleoviolacea gen. nov., comb. nov. gen. nov., comb. nov.</title>
        <authorList>
            <person name="Labeda D."/>
        </authorList>
    </citation>
    <scope>NUCLEOTIDE SEQUENCE [LARGE SCALE GENOMIC DNA]</scope>
    <source>
        <strain evidence="1 2">AN110305</strain>
    </source>
</reference>
<organism evidence="1 2">
    <name type="scientific">Solihabitans fulvus</name>
    <dbReference type="NCBI Taxonomy" id="1892852"/>
    <lineage>
        <taxon>Bacteria</taxon>
        <taxon>Bacillati</taxon>
        <taxon>Actinomycetota</taxon>
        <taxon>Actinomycetes</taxon>
        <taxon>Pseudonocardiales</taxon>
        <taxon>Pseudonocardiaceae</taxon>
        <taxon>Solihabitans</taxon>
    </lineage>
</organism>
<dbReference type="EMBL" id="VUOB01000130">
    <property type="protein sequence ID" value="KAA2246468.1"/>
    <property type="molecule type" value="Genomic_DNA"/>
</dbReference>
<sequence>MVKYVPRPSLPDLMPWRELAVHWIGSTSVAGGLLDSAPEEFPTDVEAAELLTAAGHHLAQVRRVLARIGRGHVDRLDASDADVLRHLVAALDGVREPLLHAGAQLAGRPVQVTATSVPEYGTD</sequence>
<name>A0A5B2W6J0_9PSEU</name>
<gene>
    <name evidence="1" type="ORF">F0L68_40605</name>
</gene>
<protein>
    <submittedName>
        <fullName evidence="1">Uncharacterized protein</fullName>
    </submittedName>
</protein>
<dbReference type="AlphaFoldDB" id="A0A5B2W6J0"/>
<proteinExistence type="predicted"/>
<evidence type="ECO:0000313" key="1">
    <source>
        <dbReference type="EMBL" id="KAA2246468.1"/>
    </source>
</evidence>
<evidence type="ECO:0000313" key="2">
    <source>
        <dbReference type="Proteomes" id="UP000323454"/>
    </source>
</evidence>
<comment type="caution">
    <text evidence="1">The sequence shown here is derived from an EMBL/GenBank/DDBJ whole genome shotgun (WGS) entry which is preliminary data.</text>
</comment>
<keyword evidence="2" id="KW-1185">Reference proteome</keyword>
<dbReference type="RefSeq" id="WP_149855249.1">
    <property type="nucleotide sequence ID" value="NZ_VUOB01000130.1"/>
</dbReference>